<evidence type="ECO:0000256" key="3">
    <source>
        <dbReference type="ARBA" id="ARBA00022741"/>
    </source>
</evidence>
<dbReference type="PRINTS" id="PR00987">
    <property type="entry name" value="TRNASYNTHGLU"/>
</dbReference>
<comment type="subunit">
    <text evidence="7">Monomer.</text>
</comment>
<dbReference type="GO" id="GO:0006424">
    <property type="term" value="P:glutamyl-tRNA aminoacylation"/>
    <property type="evidence" value="ECO:0007669"/>
    <property type="project" value="UniProtKB-UniRule"/>
</dbReference>
<dbReference type="Pfam" id="PF00749">
    <property type="entry name" value="tRNA-synt_1c"/>
    <property type="match status" value="1"/>
</dbReference>
<dbReference type="KEGG" id="asip:AQUSIP_11150"/>
<dbReference type="InterPro" id="IPR049940">
    <property type="entry name" value="GluQ/Sye"/>
</dbReference>
<evidence type="ECO:0000256" key="7">
    <source>
        <dbReference type="HAMAP-Rule" id="MF_00022"/>
    </source>
</evidence>
<dbReference type="RefSeq" id="WP_148339093.1">
    <property type="nucleotide sequence ID" value="NZ_LR699119.1"/>
</dbReference>
<dbReference type="GO" id="GO:0004818">
    <property type="term" value="F:glutamate-tRNA ligase activity"/>
    <property type="evidence" value="ECO:0007669"/>
    <property type="project" value="UniProtKB-UniRule"/>
</dbReference>
<feature type="short sequence motif" description="'KMSKS' region" evidence="7">
    <location>
        <begin position="249"/>
        <end position="253"/>
    </location>
</feature>
<dbReference type="AlphaFoldDB" id="A0A5E4PH24"/>
<dbReference type="InterPro" id="IPR020751">
    <property type="entry name" value="aa-tRNA-synth_I_codon-bd_sub2"/>
</dbReference>
<dbReference type="HAMAP" id="MF_00022">
    <property type="entry name" value="Glu_tRNA_synth_type1"/>
    <property type="match status" value="1"/>
</dbReference>
<evidence type="ECO:0000313" key="11">
    <source>
        <dbReference type="Proteomes" id="UP000324194"/>
    </source>
</evidence>
<proteinExistence type="inferred from homology"/>
<gene>
    <name evidence="10" type="primary">gltX_1</name>
    <name evidence="7" type="synonym">gltX</name>
    <name evidence="10" type="ORF">AQUSIP_11150</name>
</gene>
<dbReference type="EMBL" id="LR699119">
    <property type="protein sequence ID" value="VVC75818.1"/>
    <property type="molecule type" value="Genomic_DNA"/>
</dbReference>
<protein>
    <recommendedName>
        <fullName evidence="7">Glutamate--tRNA ligase</fullName>
        <ecNumber evidence="7">6.1.1.17</ecNumber>
    </recommendedName>
    <alternativeName>
        <fullName evidence="7">Glutamyl-tRNA synthetase</fullName>
        <shortName evidence="7">GluRS</shortName>
    </alternativeName>
</protein>
<dbReference type="Gene3D" id="3.40.50.620">
    <property type="entry name" value="HUPs"/>
    <property type="match status" value="1"/>
</dbReference>
<dbReference type="PROSITE" id="PS00178">
    <property type="entry name" value="AA_TRNA_LIGASE_I"/>
    <property type="match status" value="1"/>
</dbReference>
<dbReference type="GO" id="GO:0005829">
    <property type="term" value="C:cytosol"/>
    <property type="evidence" value="ECO:0007669"/>
    <property type="project" value="TreeGrafter"/>
</dbReference>
<comment type="subcellular location">
    <subcellularLocation>
        <location evidence="7">Cytoplasm</location>
    </subcellularLocation>
</comment>
<dbReference type="InterPro" id="IPR014729">
    <property type="entry name" value="Rossmann-like_a/b/a_fold"/>
</dbReference>
<evidence type="ECO:0000256" key="6">
    <source>
        <dbReference type="ARBA" id="ARBA00023146"/>
    </source>
</evidence>
<feature type="short sequence motif" description="'HIGH' region" evidence="7">
    <location>
        <begin position="8"/>
        <end position="18"/>
    </location>
</feature>
<keyword evidence="4 7" id="KW-0067">ATP-binding</keyword>
<sequence>MIRTRFSPSPTGMIHLGNARAALFSALYAARHHGVFILRIEDTDAARSEIRFVESLENDLNWLGVHWGEGPGVHGDYGPYWQSQRQDIYAKYYKVLEEKKLIYPCFCTDQELLLARKRQLSRGQAPRYAGTCRQLTPADIQSRLDEGKKPAWRYSVPADQSIEFVDTVKGPQHFRSDDIGDFIVRRADGTAPFLFCNAIDDATMKVTHVLRGEDHLANTPRQIMLLRAMSLHTPHYGHLSLIVGEDGAPLSKRHGSYSVHELREQGFLPAAIINYLARLGHTCDTQDLLSFDHLAQHFYLERLSRSPARFDASQLMFWQKTAVQALDMPEMIRWLGESVLNQVPENARKLFIDTVKSNIEFPQDAADWSRIFFHETVEMDQEGLQIIRDAGEQFFVEAEQAIDKYGTDLDPVLAEMKKTLGVQGKKLFMPLRVALTGKTHGPELALIAQLLGQGKLKHRMGLAFKLASKN</sequence>
<dbReference type="InterPro" id="IPR045462">
    <property type="entry name" value="aa-tRNA-synth_I_cd-bd"/>
</dbReference>
<dbReference type="PANTHER" id="PTHR43311">
    <property type="entry name" value="GLUTAMATE--TRNA LIGASE"/>
    <property type="match status" value="1"/>
</dbReference>
<comment type="similarity">
    <text evidence="1 7">Belongs to the class-I aminoacyl-tRNA synthetase family. Glutamate--tRNA ligase type 1 subfamily.</text>
</comment>
<dbReference type="NCBIfam" id="TIGR00464">
    <property type="entry name" value="gltX_bact"/>
    <property type="match status" value="1"/>
</dbReference>
<dbReference type="GO" id="GO:0000049">
    <property type="term" value="F:tRNA binding"/>
    <property type="evidence" value="ECO:0007669"/>
    <property type="project" value="InterPro"/>
</dbReference>
<dbReference type="InterPro" id="IPR000924">
    <property type="entry name" value="Glu/Gln-tRNA-synth"/>
</dbReference>
<dbReference type="InterPro" id="IPR008925">
    <property type="entry name" value="aa_tRNA-synth_I_cd-bd_sf"/>
</dbReference>
<comment type="caution">
    <text evidence="7">Lacks conserved residue(s) required for the propagation of feature annotation.</text>
</comment>
<evidence type="ECO:0000256" key="1">
    <source>
        <dbReference type="ARBA" id="ARBA00007894"/>
    </source>
</evidence>
<dbReference type="Gene3D" id="1.10.10.350">
    <property type="match status" value="1"/>
</dbReference>
<feature type="binding site" evidence="7">
    <location>
        <position position="252"/>
    </location>
    <ligand>
        <name>ATP</name>
        <dbReference type="ChEBI" id="CHEBI:30616"/>
    </ligand>
</feature>
<dbReference type="InterPro" id="IPR001412">
    <property type="entry name" value="aa-tRNA-synth_I_CS"/>
</dbReference>
<organism evidence="10 11">
    <name type="scientific">Aquicella siphonis</name>
    <dbReference type="NCBI Taxonomy" id="254247"/>
    <lineage>
        <taxon>Bacteria</taxon>
        <taxon>Pseudomonadati</taxon>
        <taxon>Pseudomonadota</taxon>
        <taxon>Gammaproteobacteria</taxon>
        <taxon>Legionellales</taxon>
        <taxon>Coxiellaceae</taxon>
        <taxon>Aquicella</taxon>
    </lineage>
</organism>
<feature type="domain" description="Aminoacyl-tRNA synthetase class I anticodon-binding" evidence="9">
    <location>
        <begin position="343"/>
        <end position="460"/>
    </location>
</feature>
<keyword evidence="3 7" id="KW-0547">Nucleotide-binding</keyword>
<evidence type="ECO:0000256" key="2">
    <source>
        <dbReference type="ARBA" id="ARBA00022598"/>
    </source>
</evidence>
<keyword evidence="7" id="KW-0963">Cytoplasm</keyword>
<dbReference type="InterPro" id="IPR020058">
    <property type="entry name" value="Glu/Gln-tRNA-synth_Ib_cat-dom"/>
</dbReference>
<keyword evidence="6 7" id="KW-0030">Aminoacyl-tRNA synthetase</keyword>
<evidence type="ECO:0000256" key="5">
    <source>
        <dbReference type="ARBA" id="ARBA00022917"/>
    </source>
</evidence>
<accession>A0A5E4PH24</accession>
<comment type="function">
    <text evidence="7">Catalyzes the attachment of glutamate to tRNA(Glu) in a two-step reaction: glutamate is first activated by ATP to form Glu-AMP and then transferred to the acceptor end of tRNA(Glu).</text>
</comment>
<evidence type="ECO:0000259" key="8">
    <source>
        <dbReference type="Pfam" id="PF00749"/>
    </source>
</evidence>
<dbReference type="SUPFAM" id="SSF48163">
    <property type="entry name" value="An anticodon-binding domain of class I aminoacyl-tRNA synthetases"/>
    <property type="match status" value="1"/>
</dbReference>
<name>A0A5E4PH24_9COXI</name>
<evidence type="ECO:0000313" key="10">
    <source>
        <dbReference type="EMBL" id="VVC75818.1"/>
    </source>
</evidence>
<dbReference type="SUPFAM" id="SSF52374">
    <property type="entry name" value="Nucleotidylyl transferase"/>
    <property type="match status" value="1"/>
</dbReference>
<dbReference type="GO" id="GO:0005524">
    <property type="term" value="F:ATP binding"/>
    <property type="evidence" value="ECO:0007669"/>
    <property type="project" value="UniProtKB-UniRule"/>
</dbReference>
<evidence type="ECO:0000259" key="9">
    <source>
        <dbReference type="Pfam" id="PF19269"/>
    </source>
</evidence>
<dbReference type="PANTHER" id="PTHR43311:SF2">
    <property type="entry name" value="GLUTAMATE--TRNA LIGASE, MITOCHONDRIAL-RELATED"/>
    <property type="match status" value="1"/>
</dbReference>
<dbReference type="Proteomes" id="UP000324194">
    <property type="component" value="Chromosome 1"/>
</dbReference>
<evidence type="ECO:0000256" key="4">
    <source>
        <dbReference type="ARBA" id="ARBA00022840"/>
    </source>
</evidence>
<dbReference type="Pfam" id="PF19269">
    <property type="entry name" value="Anticodon_2"/>
    <property type="match status" value="1"/>
</dbReference>
<feature type="domain" description="Glutamyl/glutaminyl-tRNA synthetase class Ib catalytic" evidence="8">
    <location>
        <begin position="2"/>
        <end position="315"/>
    </location>
</feature>
<comment type="catalytic activity">
    <reaction evidence="7">
        <text>tRNA(Glu) + L-glutamate + ATP = L-glutamyl-tRNA(Glu) + AMP + diphosphate</text>
        <dbReference type="Rhea" id="RHEA:23540"/>
        <dbReference type="Rhea" id="RHEA-COMP:9663"/>
        <dbReference type="Rhea" id="RHEA-COMP:9680"/>
        <dbReference type="ChEBI" id="CHEBI:29985"/>
        <dbReference type="ChEBI" id="CHEBI:30616"/>
        <dbReference type="ChEBI" id="CHEBI:33019"/>
        <dbReference type="ChEBI" id="CHEBI:78442"/>
        <dbReference type="ChEBI" id="CHEBI:78520"/>
        <dbReference type="ChEBI" id="CHEBI:456215"/>
        <dbReference type="EC" id="6.1.1.17"/>
    </reaction>
</comment>
<keyword evidence="2 7" id="KW-0436">Ligase</keyword>
<dbReference type="EC" id="6.1.1.17" evidence="7"/>
<dbReference type="OrthoDB" id="9807503at2"/>
<keyword evidence="5 7" id="KW-0648">Protein biosynthesis</keyword>
<reference evidence="10 11" key="1">
    <citation type="submission" date="2019-08" db="EMBL/GenBank/DDBJ databases">
        <authorList>
            <person name="Guy L."/>
        </authorList>
    </citation>
    <scope>NUCLEOTIDE SEQUENCE [LARGE SCALE GENOMIC DNA]</scope>
    <source>
        <strain evidence="10 11">SGT-108</strain>
    </source>
</reference>
<keyword evidence="11" id="KW-1185">Reference proteome</keyword>
<dbReference type="InterPro" id="IPR004527">
    <property type="entry name" value="Glu-tRNA-ligase_bac/mito"/>
</dbReference>